<organism evidence="2 3">
    <name type="scientific">Rhodococcus spelaei</name>
    <dbReference type="NCBI Taxonomy" id="2546320"/>
    <lineage>
        <taxon>Bacteria</taxon>
        <taxon>Bacillati</taxon>
        <taxon>Actinomycetota</taxon>
        <taxon>Actinomycetes</taxon>
        <taxon>Mycobacteriales</taxon>
        <taxon>Nocardiaceae</taxon>
        <taxon>Rhodococcus</taxon>
    </lineage>
</organism>
<reference evidence="2 3" key="1">
    <citation type="submission" date="2019-06" db="EMBL/GenBank/DDBJ databases">
        <title>Rhodococcus spaelei sp. nov., isolated from a cave.</title>
        <authorList>
            <person name="Lee S.D."/>
        </authorList>
    </citation>
    <scope>NUCLEOTIDE SEQUENCE [LARGE SCALE GENOMIC DNA]</scope>
    <source>
        <strain evidence="2 3">C9-5</strain>
    </source>
</reference>
<feature type="transmembrane region" description="Helical" evidence="1">
    <location>
        <begin position="115"/>
        <end position="134"/>
    </location>
</feature>
<gene>
    <name evidence="2" type="ORF">FK531_09795</name>
</gene>
<sequence length="346" mass="36230">MSGMVGMQSVAARLLVSFYSLTFLVVAAASSEGITAYGPMLLAVVIVTVGAVALVRVPGDPLPLYPTLAMTAIGPVACALVLGVLPIPVSSPLQMWPLGAVTAIYAFMGVRGRTAFAWLGMVATITTCVVWSTLTGQGAAHGLAISVINLAPLLMATFFAFTIRPSALAVFRLREQTTRRIAAEAADTAVLEERDRQLSRLDELARPQLERIGSGDNLDEDERLACRLLEAHLRDLLRAPGLSDPAVDAAARAARGRGVEVILLDDKAMDHSSADTRARFLGSVAAELTSATDGAVTVRVLPPRRASMATILVSGADGVRRTEFDHAGRPAAVPVAGEVAASDPQA</sequence>
<dbReference type="Proteomes" id="UP000316256">
    <property type="component" value="Unassembled WGS sequence"/>
</dbReference>
<feature type="transmembrane region" description="Helical" evidence="1">
    <location>
        <begin position="140"/>
        <end position="163"/>
    </location>
</feature>
<evidence type="ECO:0000313" key="3">
    <source>
        <dbReference type="Proteomes" id="UP000316256"/>
    </source>
</evidence>
<evidence type="ECO:0000256" key="1">
    <source>
        <dbReference type="SAM" id="Phobius"/>
    </source>
</evidence>
<dbReference type="OrthoDB" id="4465106at2"/>
<name>A0A541BAX2_9NOCA</name>
<accession>A0A541BAX2</accession>
<feature type="transmembrane region" description="Helical" evidence="1">
    <location>
        <begin position="64"/>
        <end position="87"/>
    </location>
</feature>
<protein>
    <submittedName>
        <fullName evidence="2">Uncharacterized protein</fullName>
    </submittedName>
</protein>
<comment type="caution">
    <text evidence="2">The sequence shown here is derived from an EMBL/GenBank/DDBJ whole genome shotgun (WGS) entry which is preliminary data.</text>
</comment>
<feature type="transmembrane region" description="Helical" evidence="1">
    <location>
        <begin position="39"/>
        <end position="57"/>
    </location>
</feature>
<dbReference type="EMBL" id="VIGH01000004">
    <property type="protein sequence ID" value="TQF69459.1"/>
    <property type="molecule type" value="Genomic_DNA"/>
</dbReference>
<keyword evidence="1" id="KW-0812">Transmembrane</keyword>
<proteinExistence type="predicted"/>
<dbReference type="AlphaFoldDB" id="A0A541BAX2"/>
<keyword evidence="1" id="KW-0472">Membrane</keyword>
<keyword evidence="3" id="KW-1185">Reference proteome</keyword>
<evidence type="ECO:0000313" key="2">
    <source>
        <dbReference type="EMBL" id="TQF69459.1"/>
    </source>
</evidence>
<keyword evidence="1" id="KW-1133">Transmembrane helix</keyword>